<keyword evidence="1" id="KW-0472">Membrane</keyword>
<name>A0A1B0AXF4_9MUSC</name>
<reference evidence="3" key="1">
    <citation type="submission" date="2015-01" db="EMBL/GenBank/DDBJ databases">
        <authorList>
            <person name="Aksoy S."/>
            <person name="Warren W."/>
            <person name="Wilson R.K."/>
        </authorList>
    </citation>
    <scope>NUCLEOTIDE SEQUENCE [LARGE SCALE GENOMIC DNA]</scope>
    <source>
        <strain evidence="3">IAEA</strain>
    </source>
</reference>
<dbReference type="Proteomes" id="UP000092460">
    <property type="component" value="Unassembled WGS sequence"/>
</dbReference>
<dbReference type="EMBL" id="JXJN01005245">
    <property type="status" value="NOT_ANNOTATED_CDS"/>
    <property type="molecule type" value="Genomic_DNA"/>
</dbReference>
<accession>A0A1B0AXF4</accession>
<evidence type="ECO:0000256" key="1">
    <source>
        <dbReference type="SAM" id="Phobius"/>
    </source>
</evidence>
<dbReference type="AlphaFoldDB" id="A0A1B0AXF4"/>
<dbReference type="EMBL" id="JXJN01005246">
    <property type="status" value="NOT_ANNOTATED_CDS"/>
    <property type="molecule type" value="Genomic_DNA"/>
</dbReference>
<reference evidence="2" key="2">
    <citation type="submission" date="2020-05" db="UniProtKB">
        <authorList>
            <consortium name="EnsemblMetazoa"/>
        </authorList>
    </citation>
    <scope>IDENTIFICATION</scope>
    <source>
        <strain evidence="2">IAEA</strain>
    </source>
</reference>
<dbReference type="EnsemblMetazoa" id="GPPI011959-RA">
    <property type="protein sequence ID" value="GPPI011959-PA"/>
    <property type="gene ID" value="GPPI011959"/>
</dbReference>
<organism evidence="2 3">
    <name type="scientific">Glossina palpalis gambiensis</name>
    <dbReference type="NCBI Taxonomy" id="67801"/>
    <lineage>
        <taxon>Eukaryota</taxon>
        <taxon>Metazoa</taxon>
        <taxon>Ecdysozoa</taxon>
        <taxon>Arthropoda</taxon>
        <taxon>Hexapoda</taxon>
        <taxon>Insecta</taxon>
        <taxon>Pterygota</taxon>
        <taxon>Neoptera</taxon>
        <taxon>Endopterygota</taxon>
        <taxon>Diptera</taxon>
        <taxon>Brachycera</taxon>
        <taxon>Muscomorpha</taxon>
        <taxon>Hippoboscoidea</taxon>
        <taxon>Glossinidae</taxon>
        <taxon>Glossina</taxon>
    </lineage>
</organism>
<keyword evidence="1" id="KW-1133">Transmembrane helix</keyword>
<keyword evidence="1" id="KW-0812">Transmembrane</keyword>
<evidence type="ECO:0000313" key="2">
    <source>
        <dbReference type="EnsemblMetazoa" id="GPPI011959-PA"/>
    </source>
</evidence>
<feature type="transmembrane region" description="Helical" evidence="1">
    <location>
        <begin position="20"/>
        <end position="39"/>
    </location>
</feature>
<proteinExistence type="predicted"/>
<keyword evidence="3" id="KW-1185">Reference proteome</keyword>
<dbReference type="VEuPathDB" id="VectorBase:GPPI011959"/>
<sequence>MCSDLKIQQYKVSAKVKRHLVMKVCNFFIIMLQSSLAMLQTITNPNDHIIIMHKYDTGWRLMKLFGFNYLKYSPISIISKGSPESGYMLKRCRVIYRNCLSISCKVRNQVTPKTRAK</sequence>
<protein>
    <submittedName>
        <fullName evidence="2">Uncharacterized protein</fullName>
    </submittedName>
</protein>
<evidence type="ECO:0000313" key="3">
    <source>
        <dbReference type="Proteomes" id="UP000092460"/>
    </source>
</evidence>